<protein>
    <submittedName>
        <fullName evidence="2">TraV family lipoprotein</fullName>
    </submittedName>
</protein>
<proteinExistence type="predicted"/>
<comment type="caution">
    <text evidence="2">The sequence shown here is derived from an EMBL/GenBank/DDBJ whole genome shotgun (WGS) entry which is preliminary data.</text>
</comment>
<feature type="compositionally biased region" description="Polar residues" evidence="1">
    <location>
        <begin position="75"/>
        <end position="89"/>
    </location>
</feature>
<name>A0ABT9FC66_9GAMM</name>
<feature type="compositionally biased region" description="Basic and acidic residues" evidence="1">
    <location>
        <begin position="203"/>
        <end position="215"/>
    </location>
</feature>
<keyword evidence="3" id="KW-1185">Reference proteome</keyword>
<dbReference type="EMBL" id="JAUYVT010000004">
    <property type="protein sequence ID" value="MDP2564379.1"/>
    <property type="molecule type" value="Genomic_DNA"/>
</dbReference>
<sequence length="215" mass="23719">MKKLSPLFALIICGITAGCSSNNFKEIPYGCDAEESDPYCSSVERLYASSVENEDYGINVLASDREIQGRYVENNVQSQVQTGSSSKSEGGNIGTEGNPEYYQGQAHKSLDQTPVYTPESVHKLYRGPWRDDLDLLHSGEMLFYKTPGHWNFGTLKTPGSASGLLSPVLPDELGFQRGEDINNNGSTRAGRHYINQETGTSSRLEKLRNSAREIN</sequence>
<evidence type="ECO:0000313" key="2">
    <source>
        <dbReference type="EMBL" id="MDP2564379.1"/>
    </source>
</evidence>
<dbReference type="RefSeq" id="WP_305471658.1">
    <property type="nucleotide sequence ID" value="NZ_JAUYVT010000004.1"/>
</dbReference>
<evidence type="ECO:0000256" key="1">
    <source>
        <dbReference type="SAM" id="MobiDB-lite"/>
    </source>
</evidence>
<dbReference type="Proteomes" id="UP001177212">
    <property type="component" value="Unassembled WGS sequence"/>
</dbReference>
<dbReference type="PROSITE" id="PS51257">
    <property type="entry name" value="PROKAR_LIPOPROTEIN"/>
    <property type="match status" value="1"/>
</dbReference>
<feature type="region of interest" description="Disordered" evidence="1">
    <location>
        <begin position="75"/>
        <end position="96"/>
    </location>
</feature>
<organism evidence="2 3">
    <name type="scientific">Pseudoalteromonas marina</name>
    <dbReference type="NCBI Taxonomy" id="267375"/>
    <lineage>
        <taxon>Bacteria</taxon>
        <taxon>Pseudomonadati</taxon>
        <taxon>Pseudomonadota</taxon>
        <taxon>Gammaproteobacteria</taxon>
        <taxon>Alteromonadales</taxon>
        <taxon>Pseudoalteromonadaceae</taxon>
        <taxon>Pseudoalteromonas</taxon>
    </lineage>
</organism>
<reference evidence="2" key="1">
    <citation type="submission" date="2023-07" db="EMBL/GenBank/DDBJ databases">
        <title>Genome content predicts the carbon catabolic preferences of heterotrophic bacteria.</title>
        <authorList>
            <person name="Gralka M."/>
        </authorList>
    </citation>
    <scope>NUCLEOTIDE SEQUENCE</scope>
    <source>
        <strain evidence="2">4G09</strain>
    </source>
</reference>
<keyword evidence="2" id="KW-0449">Lipoprotein</keyword>
<feature type="region of interest" description="Disordered" evidence="1">
    <location>
        <begin position="182"/>
        <end position="215"/>
    </location>
</feature>
<evidence type="ECO:0000313" key="3">
    <source>
        <dbReference type="Proteomes" id="UP001177212"/>
    </source>
</evidence>
<gene>
    <name evidence="2" type="ORF">Q8W34_07015</name>
</gene>
<accession>A0ABT9FC66</accession>